<evidence type="ECO:0000259" key="4">
    <source>
        <dbReference type="PROSITE" id="PS50949"/>
    </source>
</evidence>
<dbReference type="SUPFAM" id="SSF48008">
    <property type="entry name" value="GntR ligand-binding domain-like"/>
    <property type="match status" value="1"/>
</dbReference>
<dbReference type="Gene3D" id="1.10.10.10">
    <property type="entry name" value="Winged helix-like DNA-binding domain superfamily/Winged helix DNA-binding domain"/>
    <property type="match status" value="1"/>
</dbReference>
<dbReference type="HOGENOM" id="CLU_017584_9_5_5"/>
<dbReference type="eggNOG" id="COG2186">
    <property type="taxonomic scope" value="Bacteria"/>
</dbReference>
<evidence type="ECO:0000313" key="5">
    <source>
        <dbReference type="EMBL" id="AGK56729.1"/>
    </source>
</evidence>
<dbReference type="STRING" id="670307.HYPDE_25223"/>
<keyword evidence="6" id="KW-1185">Reference proteome</keyword>
<evidence type="ECO:0000256" key="3">
    <source>
        <dbReference type="ARBA" id="ARBA00023163"/>
    </source>
</evidence>
<gene>
    <name evidence="5" type="ORF">HYPDE_25223</name>
</gene>
<dbReference type="PANTHER" id="PTHR43537:SF5">
    <property type="entry name" value="UXU OPERON TRANSCRIPTIONAL REGULATOR"/>
    <property type="match status" value="1"/>
</dbReference>
<dbReference type="InterPro" id="IPR008920">
    <property type="entry name" value="TF_FadR/GntR_C"/>
</dbReference>
<dbReference type="KEGG" id="hdt:HYPDE_25223"/>
<dbReference type="Gene3D" id="1.20.120.530">
    <property type="entry name" value="GntR ligand-binding domain-like"/>
    <property type="match status" value="1"/>
</dbReference>
<organism evidence="5 6">
    <name type="scientific">Hyphomicrobium denitrificans 1NES1</name>
    <dbReference type="NCBI Taxonomy" id="670307"/>
    <lineage>
        <taxon>Bacteria</taxon>
        <taxon>Pseudomonadati</taxon>
        <taxon>Pseudomonadota</taxon>
        <taxon>Alphaproteobacteria</taxon>
        <taxon>Hyphomicrobiales</taxon>
        <taxon>Hyphomicrobiaceae</taxon>
        <taxon>Hyphomicrobium</taxon>
    </lineage>
</organism>
<keyword evidence="2" id="KW-0238">DNA-binding</keyword>
<reference evidence="5 6" key="1">
    <citation type="journal article" date="2013" name="Genome Announc.">
        <title>Genome sequences for three denitrifying bacterial strains isolated from a uranium- and nitrate-contaminated subsurface environment.</title>
        <authorList>
            <person name="Venkatramanan R."/>
            <person name="Prakash O."/>
            <person name="Woyke T."/>
            <person name="Chain P."/>
            <person name="Goodwin L.A."/>
            <person name="Watson D."/>
            <person name="Brooks S."/>
            <person name="Kostka J.E."/>
            <person name="Green S.J."/>
        </authorList>
    </citation>
    <scope>NUCLEOTIDE SEQUENCE [LARGE SCALE GENOMIC DNA]</scope>
    <source>
        <strain evidence="5 6">1NES1</strain>
    </source>
</reference>
<dbReference type="SUPFAM" id="SSF46785">
    <property type="entry name" value="Winged helix' DNA-binding domain"/>
    <property type="match status" value="1"/>
</dbReference>
<dbReference type="PANTHER" id="PTHR43537">
    <property type="entry name" value="TRANSCRIPTIONAL REGULATOR, GNTR FAMILY"/>
    <property type="match status" value="1"/>
</dbReference>
<evidence type="ECO:0000313" key="6">
    <source>
        <dbReference type="Proteomes" id="UP000005952"/>
    </source>
</evidence>
<keyword evidence="3" id="KW-0804">Transcription</keyword>
<dbReference type="GO" id="GO:0003700">
    <property type="term" value="F:DNA-binding transcription factor activity"/>
    <property type="evidence" value="ECO:0007669"/>
    <property type="project" value="InterPro"/>
</dbReference>
<dbReference type="InterPro" id="IPR011711">
    <property type="entry name" value="GntR_C"/>
</dbReference>
<dbReference type="SMART" id="SM00895">
    <property type="entry name" value="FCD"/>
    <property type="match status" value="1"/>
</dbReference>
<dbReference type="PROSITE" id="PS50949">
    <property type="entry name" value="HTH_GNTR"/>
    <property type="match status" value="1"/>
</dbReference>
<protein>
    <submittedName>
        <fullName evidence="5">GntR family transcriptional regulator</fullName>
    </submittedName>
</protein>
<sequence length="297" mass="33454">MNEGFGRDSWKGLHRTPVLFGPRDSQLTETSQLKRQGANMDDSISEALPPWELTRDNHPLIKERVKAAADALFHQIASGHYSYGTRLASERDLAKEFSLSRAAIRQVIDFLETYAVVKRQPNSGTFVNYVPPKNGFSVGGEKSGNGHLMDISAIAETASPLEMNILCSILEPEMVRIAALYMSVRDLANLRSVFDEIEKIVTDAELFAHLEKKFLMTIAEGTHNRLLITVYRIVTEVRRQPHWCATRIKSLTPERISDTQNRLKSLYTALENHDIESAVEFMKLVITGAQDDLLNAR</sequence>
<dbReference type="InterPro" id="IPR000524">
    <property type="entry name" value="Tscrpt_reg_HTH_GntR"/>
</dbReference>
<proteinExistence type="predicted"/>
<dbReference type="SMART" id="SM00345">
    <property type="entry name" value="HTH_GNTR"/>
    <property type="match status" value="1"/>
</dbReference>
<accession>N0AZV5</accession>
<dbReference type="GO" id="GO:0003677">
    <property type="term" value="F:DNA binding"/>
    <property type="evidence" value="ECO:0007669"/>
    <property type="project" value="UniProtKB-KW"/>
</dbReference>
<dbReference type="AlphaFoldDB" id="N0AZV5"/>
<dbReference type="EMBL" id="CP005587">
    <property type="protein sequence ID" value="AGK56729.1"/>
    <property type="molecule type" value="Genomic_DNA"/>
</dbReference>
<dbReference type="Proteomes" id="UP000005952">
    <property type="component" value="Chromosome"/>
</dbReference>
<keyword evidence="1" id="KW-0805">Transcription regulation</keyword>
<dbReference type="InterPro" id="IPR036388">
    <property type="entry name" value="WH-like_DNA-bd_sf"/>
</dbReference>
<dbReference type="Pfam" id="PF07729">
    <property type="entry name" value="FCD"/>
    <property type="match status" value="1"/>
</dbReference>
<dbReference type="CDD" id="cd07377">
    <property type="entry name" value="WHTH_GntR"/>
    <property type="match status" value="1"/>
</dbReference>
<evidence type="ECO:0000256" key="1">
    <source>
        <dbReference type="ARBA" id="ARBA00023015"/>
    </source>
</evidence>
<name>N0AZV5_9HYPH</name>
<dbReference type="Pfam" id="PF00392">
    <property type="entry name" value="GntR"/>
    <property type="match status" value="1"/>
</dbReference>
<dbReference type="InterPro" id="IPR036390">
    <property type="entry name" value="WH_DNA-bd_sf"/>
</dbReference>
<feature type="domain" description="HTH gntR-type" evidence="4">
    <location>
        <begin position="62"/>
        <end position="130"/>
    </location>
</feature>
<evidence type="ECO:0000256" key="2">
    <source>
        <dbReference type="ARBA" id="ARBA00023125"/>
    </source>
</evidence>